<name>A0A8J9U9A3_9NEOP</name>
<protein>
    <submittedName>
        <fullName evidence="1">Uncharacterized protein</fullName>
    </submittedName>
</protein>
<evidence type="ECO:0000313" key="1">
    <source>
        <dbReference type="EMBL" id="CAH0716062.1"/>
    </source>
</evidence>
<sequence>MKIVIWKKPMLFFEDLEFRYGLWKHFQSAKAKRTKKVVIHVPYKVKKIKHTHTVFKTVHHHHTHHDHQDLESLSPAEEHEHFHYMHLDEPPVAKHSHLIPGIGIPGAGLPTISIPEFLPDAPVDLHLDIPDVPRDRTIKPKRIPLFRRD</sequence>
<keyword evidence="2" id="KW-1185">Reference proteome</keyword>
<dbReference type="OrthoDB" id="7765283at2759"/>
<gene>
    <name evidence="1" type="ORF">BINO364_LOCUS2900</name>
</gene>
<organism evidence="1 2">
    <name type="scientific">Brenthis ino</name>
    <name type="common">lesser marbled fritillary</name>
    <dbReference type="NCBI Taxonomy" id="405034"/>
    <lineage>
        <taxon>Eukaryota</taxon>
        <taxon>Metazoa</taxon>
        <taxon>Ecdysozoa</taxon>
        <taxon>Arthropoda</taxon>
        <taxon>Hexapoda</taxon>
        <taxon>Insecta</taxon>
        <taxon>Pterygota</taxon>
        <taxon>Neoptera</taxon>
        <taxon>Endopterygota</taxon>
        <taxon>Lepidoptera</taxon>
        <taxon>Glossata</taxon>
        <taxon>Ditrysia</taxon>
        <taxon>Papilionoidea</taxon>
        <taxon>Nymphalidae</taxon>
        <taxon>Heliconiinae</taxon>
        <taxon>Argynnini</taxon>
        <taxon>Brenthis</taxon>
    </lineage>
</organism>
<accession>A0A8J9U9A3</accession>
<dbReference type="EMBL" id="OV170231">
    <property type="protein sequence ID" value="CAH0716062.1"/>
    <property type="molecule type" value="Genomic_DNA"/>
</dbReference>
<evidence type="ECO:0000313" key="2">
    <source>
        <dbReference type="Proteomes" id="UP000838878"/>
    </source>
</evidence>
<feature type="non-terminal residue" evidence="1">
    <location>
        <position position="149"/>
    </location>
</feature>
<dbReference type="Proteomes" id="UP000838878">
    <property type="component" value="Chromosome 11"/>
</dbReference>
<proteinExistence type="predicted"/>
<dbReference type="AlphaFoldDB" id="A0A8J9U9A3"/>
<reference evidence="1" key="1">
    <citation type="submission" date="2021-12" db="EMBL/GenBank/DDBJ databases">
        <authorList>
            <person name="Martin H S."/>
        </authorList>
    </citation>
    <scope>NUCLEOTIDE SEQUENCE</scope>
</reference>